<sequence length="292" mass="33188">MDSVDPQKIAQRASEVSFRCLLENAAESVLVVDRLGRIVWTNQRTSELFGYRCEEMLGQRVEMLLPERHRQAHLEHRASYMAEPRNRPMGKGLELAARRSDGSEFPVEISLSHSRGEEGLQVMAIVTDITRLKQAETAREQFSKQQLAAKEEQIRTLERLSKGPEVSVTAQLLEVAPLARYAPTVFEELVRDYSRGMEMALEMRIYKKDPPLSEVLRELAERIAFLKGTPRDVVDIHRAALQHVSRQAQPPKIQGYVEEGHLLLVELMGYLASSYRHYAIGTLRPAKDAGRT</sequence>
<protein>
    <recommendedName>
        <fullName evidence="6">PAS domain S-box protein</fullName>
    </recommendedName>
</protein>
<dbReference type="Proteomes" id="UP001319827">
    <property type="component" value="Chromosome"/>
</dbReference>
<dbReference type="InterPro" id="IPR000014">
    <property type="entry name" value="PAS"/>
</dbReference>
<dbReference type="PANTHER" id="PTHR44757:SF2">
    <property type="entry name" value="BIOFILM ARCHITECTURE MAINTENANCE PROTEIN MBAA"/>
    <property type="match status" value="1"/>
</dbReference>
<dbReference type="InterPro" id="IPR052155">
    <property type="entry name" value="Biofilm_reg_signaling"/>
</dbReference>
<reference evidence="4 5" key="2">
    <citation type="journal article" date="2021" name="Int. J. Syst. Evol. Microbiol.">
        <title>Isolation and Polyphasic Characterization of Desulfuromonas versatilis sp. Nov., an Electrogenic Bacteria Capable of Versatile Metabolism Isolated from a Graphene Oxide-Reducing Enrichment Culture.</title>
        <authorList>
            <person name="Xie L."/>
            <person name="Yoshida N."/>
            <person name="Ishii S."/>
            <person name="Meng L."/>
        </authorList>
    </citation>
    <scope>NUCLEOTIDE SEQUENCE [LARGE SCALE GENOMIC DNA]</scope>
    <source>
        <strain evidence="4 5">NIT-T3</strain>
    </source>
</reference>
<feature type="coiled-coil region" evidence="1">
    <location>
        <begin position="132"/>
        <end position="160"/>
    </location>
</feature>
<accession>A0ABM9SDU3</accession>
<dbReference type="PROSITE" id="PS50112">
    <property type="entry name" value="PAS"/>
    <property type="match status" value="1"/>
</dbReference>
<dbReference type="PANTHER" id="PTHR44757">
    <property type="entry name" value="DIGUANYLATE CYCLASE DGCP"/>
    <property type="match status" value="1"/>
</dbReference>
<dbReference type="Gene3D" id="3.30.450.20">
    <property type="entry name" value="PAS domain"/>
    <property type="match status" value="1"/>
</dbReference>
<reference evidence="4 5" key="1">
    <citation type="journal article" date="2016" name="C (Basel)">
        <title>Selective Growth of and Electricity Production by Marine Exoelectrogenic Bacteria in Self-Aggregated Hydrogel of Microbially Reduced Graphene Oxide.</title>
        <authorList>
            <person name="Yoshida N."/>
            <person name="Goto Y."/>
            <person name="Miyata Y."/>
        </authorList>
    </citation>
    <scope>NUCLEOTIDE SEQUENCE [LARGE SCALE GENOMIC DNA]</scope>
    <source>
        <strain evidence="4 5">NIT-T3</strain>
    </source>
</reference>
<dbReference type="RefSeq" id="WP_221251256.1">
    <property type="nucleotide sequence ID" value="NZ_AP024355.1"/>
</dbReference>
<dbReference type="PROSITE" id="PS50113">
    <property type="entry name" value="PAC"/>
    <property type="match status" value="1"/>
</dbReference>
<proteinExistence type="predicted"/>
<evidence type="ECO:0000313" key="5">
    <source>
        <dbReference type="Proteomes" id="UP001319827"/>
    </source>
</evidence>
<gene>
    <name evidence="4" type="ORF">DESUT3_08820</name>
</gene>
<evidence type="ECO:0000259" key="3">
    <source>
        <dbReference type="PROSITE" id="PS50113"/>
    </source>
</evidence>
<evidence type="ECO:0008006" key="6">
    <source>
        <dbReference type="Google" id="ProtNLM"/>
    </source>
</evidence>
<dbReference type="CDD" id="cd00130">
    <property type="entry name" value="PAS"/>
    <property type="match status" value="1"/>
</dbReference>
<dbReference type="InterPro" id="IPR035965">
    <property type="entry name" value="PAS-like_dom_sf"/>
</dbReference>
<dbReference type="EMBL" id="AP024355">
    <property type="protein sequence ID" value="BCR03813.1"/>
    <property type="molecule type" value="Genomic_DNA"/>
</dbReference>
<dbReference type="Pfam" id="PF13426">
    <property type="entry name" value="PAS_9"/>
    <property type="match status" value="1"/>
</dbReference>
<feature type="domain" description="PAS" evidence="2">
    <location>
        <begin position="14"/>
        <end position="67"/>
    </location>
</feature>
<dbReference type="InterPro" id="IPR000700">
    <property type="entry name" value="PAS-assoc_C"/>
</dbReference>
<name>A0ABM9SDU3_9BACT</name>
<dbReference type="NCBIfam" id="TIGR00229">
    <property type="entry name" value="sensory_box"/>
    <property type="match status" value="1"/>
</dbReference>
<organism evidence="4 5">
    <name type="scientific">Desulfuromonas versatilis</name>
    <dbReference type="NCBI Taxonomy" id="2802975"/>
    <lineage>
        <taxon>Bacteria</taxon>
        <taxon>Pseudomonadati</taxon>
        <taxon>Thermodesulfobacteriota</taxon>
        <taxon>Desulfuromonadia</taxon>
        <taxon>Desulfuromonadales</taxon>
        <taxon>Desulfuromonadaceae</taxon>
        <taxon>Desulfuromonas</taxon>
    </lineage>
</organism>
<evidence type="ECO:0000256" key="1">
    <source>
        <dbReference type="SAM" id="Coils"/>
    </source>
</evidence>
<dbReference type="SUPFAM" id="SSF55785">
    <property type="entry name" value="PYP-like sensor domain (PAS domain)"/>
    <property type="match status" value="1"/>
</dbReference>
<feature type="domain" description="PAC" evidence="3">
    <location>
        <begin position="91"/>
        <end position="141"/>
    </location>
</feature>
<dbReference type="SMART" id="SM00091">
    <property type="entry name" value="PAS"/>
    <property type="match status" value="1"/>
</dbReference>
<keyword evidence="1" id="KW-0175">Coiled coil</keyword>
<keyword evidence="5" id="KW-1185">Reference proteome</keyword>
<evidence type="ECO:0000313" key="4">
    <source>
        <dbReference type="EMBL" id="BCR03813.1"/>
    </source>
</evidence>
<evidence type="ECO:0000259" key="2">
    <source>
        <dbReference type="PROSITE" id="PS50112"/>
    </source>
</evidence>